<dbReference type="GO" id="GO:0004634">
    <property type="term" value="F:phosphopyruvate hydratase activity"/>
    <property type="evidence" value="ECO:0007669"/>
    <property type="project" value="UniProtKB-EC"/>
</dbReference>
<feature type="binding site" evidence="9">
    <location>
        <position position="396"/>
    </location>
    <ligand>
        <name>substrate</name>
    </ligand>
</feature>
<dbReference type="SUPFAM" id="SSF51604">
    <property type="entry name" value="Enolase C-terminal domain-like"/>
    <property type="match status" value="1"/>
</dbReference>
<dbReference type="InterPro" id="IPR036849">
    <property type="entry name" value="Enolase-like_C_sf"/>
</dbReference>
<dbReference type="EMBL" id="PJQM01002236">
    <property type="protein sequence ID" value="RCH97018.1"/>
    <property type="molecule type" value="Genomic_DNA"/>
</dbReference>
<dbReference type="GO" id="GO:0000287">
    <property type="term" value="F:magnesium ion binding"/>
    <property type="evidence" value="ECO:0007669"/>
    <property type="project" value="InterPro"/>
</dbReference>
<name>A0A367K4B0_RHIST</name>
<accession>A0A367K4B0</accession>
<dbReference type="GO" id="GO:0000015">
    <property type="term" value="C:phosphopyruvate hydratase complex"/>
    <property type="evidence" value="ECO:0007669"/>
    <property type="project" value="InterPro"/>
</dbReference>
<dbReference type="OrthoDB" id="1739814at2759"/>
<dbReference type="AlphaFoldDB" id="A0A367K4B0"/>
<evidence type="ECO:0000256" key="2">
    <source>
        <dbReference type="ARBA" id="ARBA00009604"/>
    </source>
</evidence>
<comment type="similarity">
    <text evidence="2">Belongs to the enolase family.</text>
</comment>
<feature type="binding site" evidence="9">
    <location>
        <position position="168"/>
    </location>
    <ligand>
        <name>substrate</name>
    </ligand>
</feature>
<keyword evidence="14" id="KW-1185">Reference proteome</keyword>
<dbReference type="PROSITE" id="PS00164">
    <property type="entry name" value="ENOLASE"/>
    <property type="match status" value="1"/>
</dbReference>
<evidence type="ECO:0000313" key="13">
    <source>
        <dbReference type="EMBL" id="RCH97018.1"/>
    </source>
</evidence>
<proteinExistence type="inferred from homology"/>
<comment type="catalytic activity">
    <reaction evidence="7">
        <text>(2R)-2-phosphoglycerate = phosphoenolpyruvate + H2O</text>
        <dbReference type="Rhea" id="RHEA:10164"/>
        <dbReference type="ChEBI" id="CHEBI:15377"/>
        <dbReference type="ChEBI" id="CHEBI:58289"/>
        <dbReference type="ChEBI" id="CHEBI:58702"/>
        <dbReference type="EC" id="4.2.1.11"/>
    </reaction>
</comment>
<feature type="binding site" evidence="10">
    <location>
        <position position="295"/>
    </location>
    <ligand>
        <name>Mg(2+)</name>
        <dbReference type="ChEBI" id="CHEBI:18420"/>
    </ligand>
</feature>
<keyword evidence="4 10" id="KW-0460">Magnesium</keyword>
<dbReference type="SFLD" id="SFLDF00002">
    <property type="entry name" value="enolase"/>
    <property type="match status" value="1"/>
</dbReference>
<dbReference type="PANTHER" id="PTHR11902">
    <property type="entry name" value="ENOLASE"/>
    <property type="match status" value="1"/>
</dbReference>
<dbReference type="SFLD" id="SFLDS00001">
    <property type="entry name" value="Enolase"/>
    <property type="match status" value="1"/>
</dbReference>
<dbReference type="PANTHER" id="PTHR11902:SF1">
    <property type="entry name" value="ENOLASE"/>
    <property type="match status" value="1"/>
</dbReference>
<dbReference type="InterPro" id="IPR020810">
    <property type="entry name" value="Enolase_C"/>
</dbReference>
<dbReference type="InterPro" id="IPR020809">
    <property type="entry name" value="Enolase_CS"/>
</dbReference>
<protein>
    <recommendedName>
        <fullName evidence="3">phosphopyruvate hydratase</fullName>
        <ecNumber evidence="3">4.2.1.11</ecNumber>
    </recommendedName>
</protein>
<dbReference type="SMART" id="SM01192">
    <property type="entry name" value="Enolase_C"/>
    <property type="match status" value="1"/>
</dbReference>
<feature type="binding site" evidence="9">
    <location>
        <position position="295"/>
    </location>
    <ligand>
        <name>substrate</name>
    </ligand>
</feature>
<evidence type="ECO:0000256" key="6">
    <source>
        <dbReference type="ARBA" id="ARBA00023239"/>
    </source>
</evidence>
<evidence type="ECO:0000259" key="11">
    <source>
        <dbReference type="SMART" id="SM01192"/>
    </source>
</evidence>
<evidence type="ECO:0000313" key="14">
    <source>
        <dbReference type="Proteomes" id="UP000253551"/>
    </source>
</evidence>
<organism evidence="13 14">
    <name type="scientific">Rhizopus stolonifer</name>
    <name type="common">Rhizopus nigricans</name>
    <dbReference type="NCBI Taxonomy" id="4846"/>
    <lineage>
        <taxon>Eukaryota</taxon>
        <taxon>Fungi</taxon>
        <taxon>Fungi incertae sedis</taxon>
        <taxon>Mucoromycota</taxon>
        <taxon>Mucoromycotina</taxon>
        <taxon>Mucoromycetes</taxon>
        <taxon>Mucorales</taxon>
        <taxon>Mucorineae</taxon>
        <taxon>Rhizopodaceae</taxon>
        <taxon>Rhizopus</taxon>
    </lineage>
</organism>
<evidence type="ECO:0000256" key="9">
    <source>
        <dbReference type="PIRSR" id="PIRSR001400-2"/>
    </source>
</evidence>
<evidence type="ECO:0000256" key="5">
    <source>
        <dbReference type="ARBA" id="ARBA00023152"/>
    </source>
</evidence>
<evidence type="ECO:0000259" key="12">
    <source>
        <dbReference type="SMART" id="SM01193"/>
    </source>
</evidence>
<dbReference type="PRINTS" id="PR00148">
    <property type="entry name" value="ENOLASE"/>
</dbReference>
<feature type="domain" description="Enolase N-terminal" evidence="12">
    <location>
        <begin position="3"/>
        <end position="134"/>
    </location>
</feature>
<feature type="binding site" evidence="10">
    <location>
        <position position="320"/>
    </location>
    <ligand>
        <name>Mg(2+)</name>
        <dbReference type="ChEBI" id="CHEBI:18420"/>
    </ligand>
</feature>
<dbReference type="Gene3D" id="3.20.20.120">
    <property type="entry name" value="Enolase-like C-terminal domain"/>
    <property type="match status" value="1"/>
</dbReference>
<keyword evidence="6" id="KW-0456">Lyase</keyword>
<feature type="binding site" evidence="9">
    <location>
        <position position="320"/>
    </location>
    <ligand>
        <name>substrate</name>
    </ligand>
</feature>
<dbReference type="UniPathway" id="UPA00109">
    <property type="reaction ID" value="UER00187"/>
</dbReference>
<dbReference type="NCBIfam" id="TIGR01060">
    <property type="entry name" value="eno"/>
    <property type="match status" value="1"/>
</dbReference>
<comment type="pathway">
    <text evidence="1">Carbohydrate degradation; glycolysis; pyruvate from D-glyceraldehyde 3-phosphate: step 4/5.</text>
</comment>
<dbReference type="SFLD" id="SFLDG00178">
    <property type="entry name" value="enolase"/>
    <property type="match status" value="1"/>
</dbReference>
<gene>
    <name evidence="13" type="ORF">CU098_009298</name>
</gene>
<dbReference type="InterPro" id="IPR029017">
    <property type="entry name" value="Enolase-like_N"/>
</dbReference>
<feature type="active site" description="Proton acceptor" evidence="8">
    <location>
        <position position="345"/>
    </location>
</feature>
<feature type="binding site" evidence="10">
    <location>
        <position position="246"/>
    </location>
    <ligand>
        <name>Mg(2+)</name>
        <dbReference type="ChEBI" id="CHEBI:18420"/>
    </ligand>
</feature>
<evidence type="ECO:0000256" key="4">
    <source>
        <dbReference type="ARBA" id="ARBA00022842"/>
    </source>
</evidence>
<dbReference type="HAMAP" id="MF_00318">
    <property type="entry name" value="Enolase"/>
    <property type="match status" value="1"/>
</dbReference>
<dbReference type="Pfam" id="PF03952">
    <property type="entry name" value="Enolase_N"/>
    <property type="match status" value="1"/>
</dbReference>
<keyword evidence="5" id="KW-0324">Glycolysis</keyword>
<keyword evidence="10" id="KW-0479">Metal-binding</keyword>
<dbReference type="EC" id="4.2.1.11" evidence="3"/>
<evidence type="ECO:0000256" key="3">
    <source>
        <dbReference type="ARBA" id="ARBA00012058"/>
    </source>
</evidence>
<comment type="cofactor">
    <cofactor evidence="10">
        <name>Mg(2+)</name>
        <dbReference type="ChEBI" id="CHEBI:18420"/>
    </cofactor>
    <text evidence="10">Mg(2+) is required for catalysis and for stabilizing the dimer.</text>
</comment>
<comment type="caution">
    <text evidence="13">The sequence shown here is derived from an EMBL/GenBank/DDBJ whole genome shotgun (WGS) entry which is preliminary data.</text>
</comment>
<sequence>MSVTRVHARQIFDSRGNPTVEVEVTTAKGVFRADVPSGASTGIHEALELRDQIKSDYLGKGVLKAVENVTQIIGPELVKSGLNVVDQKAIDHFLLELDGTPNKSKLGANAILGVSLAVAKAGAAEKEVPLYVHFADLAGSKKPFVLPVPSFNVINGGSHAGNKLAMQEFMIMPTGASSFSEAMKIGTEVYHTLKSVIKSKYGQDATNVGDEGGFAPNIQDNREGLELLVTAIEKAGYTGKVKIAMDCAASEFYVDGKYDLDFKNPNSNPEERFTGQQLAELYTSFAEKYPIVSIEDAFDQDDWNNWAHLLKNSDIQLVGDDLTVTNPKRIATAIEKKACNALLLKVNQIGTVTESIQAALDSQAAGWGVMVSHRSGETEDTTIADLVVGLRTGQIKTGAPCRSERLAKLNQLLRIEEELGSHALYAGENFRKAHEL</sequence>
<dbReference type="GO" id="GO:0006096">
    <property type="term" value="P:glycolytic process"/>
    <property type="evidence" value="ECO:0007669"/>
    <property type="project" value="UniProtKB-UniPathway"/>
</dbReference>
<dbReference type="PIRSF" id="PIRSF001400">
    <property type="entry name" value="Enolase"/>
    <property type="match status" value="1"/>
</dbReference>
<evidence type="ECO:0000256" key="8">
    <source>
        <dbReference type="PIRSR" id="PIRSR001400-1"/>
    </source>
</evidence>
<feature type="active site" description="Proton donor" evidence="8">
    <location>
        <position position="211"/>
    </location>
</feature>
<dbReference type="FunFam" id="3.30.390.10:FF:000001">
    <property type="entry name" value="Enolase"/>
    <property type="match status" value="1"/>
</dbReference>
<dbReference type="InterPro" id="IPR020811">
    <property type="entry name" value="Enolase_N"/>
</dbReference>
<dbReference type="InterPro" id="IPR000941">
    <property type="entry name" value="Enolase"/>
</dbReference>
<dbReference type="STRING" id="4846.A0A367K4B0"/>
<evidence type="ECO:0000256" key="7">
    <source>
        <dbReference type="ARBA" id="ARBA00048333"/>
    </source>
</evidence>
<dbReference type="CDD" id="cd03313">
    <property type="entry name" value="enolase"/>
    <property type="match status" value="1"/>
</dbReference>
<dbReference type="FunFam" id="3.20.20.120:FF:000002">
    <property type="entry name" value="Enolase 1"/>
    <property type="match status" value="1"/>
</dbReference>
<dbReference type="Pfam" id="PF00113">
    <property type="entry name" value="Enolase_C"/>
    <property type="match status" value="1"/>
</dbReference>
<dbReference type="SUPFAM" id="SSF54826">
    <property type="entry name" value="Enolase N-terminal domain-like"/>
    <property type="match status" value="1"/>
</dbReference>
<evidence type="ECO:0000256" key="10">
    <source>
        <dbReference type="PIRSR" id="PIRSR001400-3"/>
    </source>
</evidence>
<evidence type="ECO:0000256" key="1">
    <source>
        <dbReference type="ARBA" id="ARBA00005031"/>
    </source>
</evidence>
<reference evidence="13 14" key="1">
    <citation type="journal article" date="2018" name="G3 (Bethesda)">
        <title>Phylogenetic and Phylogenomic Definition of Rhizopus Species.</title>
        <authorList>
            <person name="Gryganskyi A.P."/>
            <person name="Golan J."/>
            <person name="Dolatabadi S."/>
            <person name="Mondo S."/>
            <person name="Robb S."/>
            <person name="Idnurm A."/>
            <person name="Muszewska A."/>
            <person name="Steczkiewicz K."/>
            <person name="Masonjones S."/>
            <person name="Liao H.L."/>
            <person name="Gajdeczka M.T."/>
            <person name="Anike F."/>
            <person name="Vuek A."/>
            <person name="Anishchenko I.M."/>
            <person name="Voigt K."/>
            <person name="de Hoog G.S."/>
            <person name="Smith M.E."/>
            <person name="Heitman J."/>
            <person name="Vilgalys R."/>
            <person name="Stajich J.E."/>
        </authorList>
    </citation>
    <scope>NUCLEOTIDE SEQUENCE [LARGE SCALE GENOMIC DNA]</scope>
    <source>
        <strain evidence="13 14">LSU 92-RS-03</strain>
    </source>
</reference>
<dbReference type="Gene3D" id="3.30.390.10">
    <property type="entry name" value="Enolase-like, N-terminal domain"/>
    <property type="match status" value="1"/>
</dbReference>
<feature type="domain" description="Enolase C-terminal TIM barrel" evidence="11">
    <location>
        <begin position="143"/>
        <end position="433"/>
    </location>
</feature>
<feature type="binding site" evidence="9">
    <location>
        <begin position="372"/>
        <end position="375"/>
    </location>
    <ligand>
        <name>substrate</name>
    </ligand>
</feature>
<dbReference type="Proteomes" id="UP000253551">
    <property type="component" value="Unassembled WGS sequence"/>
</dbReference>
<dbReference type="SMART" id="SM01193">
    <property type="entry name" value="Enolase_N"/>
    <property type="match status" value="1"/>
</dbReference>
<feature type="binding site" evidence="9">
    <location>
        <position position="159"/>
    </location>
    <ligand>
        <name>substrate</name>
    </ligand>
</feature>